<evidence type="ECO:0000313" key="1">
    <source>
        <dbReference type="EMBL" id="SVD04384.1"/>
    </source>
</evidence>
<sequence>MQTQKTFQVFIFFIAGALISPSFLFANPFNQLVEQKQILKNRFGIGTLECFPFTKEIGFTEDQIPLIEKCLQGVTTLNEALAQIGNADYKEVGISNRFLKTAGFHTILIDWKASPSELVRFLNHRLNTEAQLEFLDKIRLLKKKIASR</sequence>
<protein>
    <submittedName>
        <fullName evidence="1">Uncharacterized protein</fullName>
    </submittedName>
</protein>
<name>A0A382S379_9ZZZZ</name>
<dbReference type="AlphaFoldDB" id="A0A382S379"/>
<feature type="non-terminal residue" evidence="1">
    <location>
        <position position="148"/>
    </location>
</feature>
<reference evidence="1" key="1">
    <citation type="submission" date="2018-05" db="EMBL/GenBank/DDBJ databases">
        <authorList>
            <person name="Lanie J.A."/>
            <person name="Ng W.-L."/>
            <person name="Kazmierczak K.M."/>
            <person name="Andrzejewski T.M."/>
            <person name="Davidsen T.M."/>
            <person name="Wayne K.J."/>
            <person name="Tettelin H."/>
            <person name="Glass J.I."/>
            <person name="Rusch D."/>
            <person name="Podicherti R."/>
            <person name="Tsui H.-C.T."/>
            <person name="Winkler M.E."/>
        </authorList>
    </citation>
    <scope>NUCLEOTIDE SEQUENCE</scope>
</reference>
<dbReference type="EMBL" id="UINC01126111">
    <property type="protein sequence ID" value="SVD04384.1"/>
    <property type="molecule type" value="Genomic_DNA"/>
</dbReference>
<organism evidence="1">
    <name type="scientific">marine metagenome</name>
    <dbReference type="NCBI Taxonomy" id="408172"/>
    <lineage>
        <taxon>unclassified sequences</taxon>
        <taxon>metagenomes</taxon>
        <taxon>ecological metagenomes</taxon>
    </lineage>
</organism>
<gene>
    <name evidence="1" type="ORF">METZ01_LOCUS357238</name>
</gene>
<accession>A0A382S379</accession>
<proteinExistence type="predicted"/>